<evidence type="ECO:0000259" key="2">
    <source>
        <dbReference type="Pfam" id="PF01261"/>
    </source>
</evidence>
<proteinExistence type="predicted"/>
<dbReference type="Pfam" id="PF01261">
    <property type="entry name" value="AP_endonuc_2"/>
    <property type="match status" value="1"/>
</dbReference>
<dbReference type="PANTHER" id="PTHR43489">
    <property type="entry name" value="ISOMERASE"/>
    <property type="match status" value="1"/>
</dbReference>
<protein>
    <submittedName>
        <fullName evidence="3">2-oxo-tetronate isomerase</fullName>
        <ecNumber evidence="3">5.3.1.35</ecNumber>
    </submittedName>
</protein>
<feature type="domain" description="Xylose isomerase-like TIM barrel" evidence="2">
    <location>
        <begin position="21"/>
        <end position="262"/>
    </location>
</feature>
<dbReference type="GO" id="GO:0046487">
    <property type="term" value="P:glyoxylate metabolic process"/>
    <property type="evidence" value="ECO:0007669"/>
    <property type="project" value="TreeGrafter"/>
</dbReference>
<evidence type="ECO:0000256" key="1">
    <source>
        <dbReference type="ARBA" id="ARBA00023235"/>
    </source>
</evidence>
<dbReference type="InterPro" id="IPR026040">
    <property type="entry name" value="HyI-like"/>
</dbReference>
<dbReference type="InterPro" id="IPR050417">
    <property type="entry name" value="Sugar_Epim/Isomerase"/>
</dbReference>
<name>A0A645AXT8_9ZZZZ</name>
<evidence type="ECO:0000313" key="3">
    <source>
        <dbReference type="EMBL" id="MPM58065.1"/>
    </source>
</evidence>
<dbReference type="FunFam" id="3.20.20.150:FF:000007">
    <property type="entry name" value="Hydroxypyruvate isomerase"/>
    <property type="match status" value="1"/>
</dbReference>
<dbReference type="InterPro" id="IPR053398">
    <property type="entry name" value="HPT_OtnI_isomerases"/>
</dbReference>
<dbReference type="PANTHER" id="PTHR43489:SF13">
    <property type="entry name" value="HYDROXYPYRUVATE ISOMERASE"/>
    <property type="match status" value="1"/>
</dbReference>
<accession>A0A645AXT8</accession>
<dbReference type="InterPro" id="IPR036237">
    <property type="entry name" value="Xyl_isomerase-like_sf"/>
</dbReference>
<dbReference type="InterPro" id="IPR013022">
    <property type="entry name" value="Xyl_isomerase-like_TIM-brl"/>
</dbReference>
<dbReference type="NCBIfam" id="NF043033">
    <property type="entry name" value="OxoTetrIsom"/>
    <property type="match status" value="1"/>
</dbReference>
<keyword evidence="1 3" id="KW-0413">Isomerase</keyword>
<gene>
    <name evidence="3" type="primary">otnI_2</name>
    <name evidence="3" type="ORF">SDC9_104894</name>
</gene>
<comment type="caution">
    <text evidence="3">The sequence shown here is derived from an EMBL/GenBank/DDBJ whole genome shotgun (WGS) entry which is preliminary data.</text>
</comment>
<dbReference type="SUPFAM" id="SSF51658">
    <property type="entry name" value="Xylose isomerase-like"/>
    <property type="match status" value="1"/>
</dbReference>
<organism evidence="3">
    <name type="scientific">bioreactor metagenome</name>
    <dbReference type="NCBI Taxonomy" id="1076179"/>
    <lineage>
        <taxon>unclassified sequences</taxon>
        <taxon>metagenomes</taxon>
        <taxon>ecological metagenomes</taxon>
    </lineage>
</organism>
<dbReference type="EC" id="5.3.1.35" evidence="3"/>
<reference evidence="3" key="1">
    <citation type="submission" date="2019-08" db="EMBL/GenBank/DDBJ databases">
        <authorList>
            <person name="Kucharzyk K."/>
            <person name="Murdoch R.W."/>
            <person name="Higgins S."/>
            <person name="Loffler F."/>
        </authorList>
    </citation>
    <scope>NUCLEOTIDE SEQUENCE</scope>
</reference>
<dbReference type="Gene3D" id="3.20.20.150">
    <property type="entry name" value="Divalent-metal-dependent TIM barrel enzymes"/>
    <property type="match status" value="1"/>
</dbReference>
<dbReference type="GO" id="GO:0008903">
    <property type="term" value="F:hydroxypyruvate isomerase activity"/>
    <property type="evidence" value="ECO:0007669"/>
    <property type="project" value="TreeGrafter"/>
</dbReference>
<dbReference type="EMBL" id="VSSQ01016581">
    <property type="protein sequence ID" value="MPM58065.1"/>
    <property type="molecule type" value="Genomic_DNA"/>
</dbReference>
<dbReference type="PIRSF" id="PIRSF006241">
    <property type="entry name" value="HyI"/>
    <property type="match status" value="1"/>
</dbReference>
<dbReference type="AlphaFoldDB" id="A0A645AXT8"/>
<sequence length="273" mass="30231">MPRFAANLSMLYPELDFLDRFAAAVADGFTGVEFLFPYAYPPEQLAQRLRQHGLSQVLFNAPPGDWEAGERGLACLPGREAEFCEGMERAVHYALALECPRIHVMAGLVPPGVDEQTARRVYVENLRHAAQRAGEHGLAVLIEPINGRDMPGYFLSRQDAAHALVEEIGAPNVLVQMDLYHCQIVEGDLTEKIRRYLPTGRVGHMQVAGVPARHEPDVGEIHYPHLFEWIDRLGYQGWIGCEYKPARGAEPGGTSAGLGWLQPWLSAPNARSA</sequence>